<evidence type="ECO:0000313" key="1">
    <source>
        <dbReference type="EMBL" id="GIY97080.1"/>
    </source>
</evidence>
<comment type="caution">
    <text evidence="1">The sequence shown here is derived from an EMBL/GenBank/DDBJ whole genome shotgun (WGS) entry which is preliminary data.</text>
</comment>
<accession>A0AAV4XT18</accession>
<dbReference type="Proteomes" id="UP001054945">
    <property type="component" value="Unassembled WGS sequence"/>
</dbReference>
<evidence type="ECO:0000313" key="2">
    <source>
        <dbReference type="Proteomes" id="UP001054945"/>
    </source>
</evidence>
<dbReference type="EMBL" id="BPLR01000735">
    <property type="protein sequence ID" value="GIY97080.1"/>
    <property type="molecule type" value="Genomic_DNA"/>
</dbReference>
<organism evidence="1 2">
    <name type="scientific">Caerostris extrusa</name>
    <name type="common">Bark spider</name>
    <name type="synonym">Caerostris bankana</name>
    <dbReference type="NCBI Taxonomy" id="172846"/>
    <lineage>
        <taxon>Eukaryota</taxon>
        <taxon>Metazoa</taxon>
        <taxon>Ecdysozoa</taxon>
        <taxon>Arthropoda</taxon>
        <taxon>Chelicerata</taxon>
        <taxon>Arachnida</taxon>
        <taxon>Araneae</taxon>
        <taxon>Araneomorphae</taxon>
        <taxon>Entelegynae</taxon>
        <taxon>Araneoidea</taxon>
        <taxon>Araneidae</taxon>
        <taxon>Caerostris</taxon>
    </lineage>
</organism>
<feature type="non-terminal residue" evidence="1">
    <location>
        <position position="1"/>
    </location>
</feature>
<reference evidence="1 2" key="1">
    <citation type="submission" date="2021-06" db="EMBL/GenBank/DDBJ databases">
        <title>Caerostris extrusa draft genome.</title>
        <authorList>
            <person name="Kono N."/>
            <person name="Arakawa K."/>
        </authorList>
    </citation>
    <scope>NUCLEOTIDE SEQUENCE [LARGE SCALE GENOMIC DNA]</scope>
</reference>
<proteinExistence type="predicted"/>
<protein>
    <recommendedName>
        <fullName evidence="3">Vitellogenin</fullName>
    </recommendedName>
</protein>
<name>A0AAV4XT18_CAEEX</name>
<sequence>TSSSKIQREKPESKIPYSYQNIPMSMFKRSRCNPIDSMLYFNTRSSQIQRAKVESKCPVPIKVYPCSYPKTSCHKPSRLENPCVGELDKVYDSS</sequence>
<keyword evidence="2" id="KW-1185">Reference proteome</keyword>
<dbReference type="AlphaFoldDB" id="A0AAV4XT18"/>
<evidence type="ECO:0008006" key="3">
    <source>
        <dbReference type="Google" id="ProtNLM"/>
    </source>
</evidence>
<gene>
    <name evidence="1" type="ORF">CEXT_472091</name>
</gene>